<proteinExistence type="predicted"/>
<accession>A0ABV0TCT8</accession>
<name>A0ABV0TCT8_9TELE</name>
<comment type="caution">
    <text evidence="1">The sequence shown here is derived from an EMBL/GenBank/DDBJ whole genome shotgun (WGS) entry which is preliminary data.</text>
</comment>
<dbReference type="EMBL" id="JAHRIQ010028355">
    <property type="protein sequence ID" value="MEQ2230715.1"/>
    <property type="molecule type" value="Genomic_DNA"/>
</dbReference>
<dbReference type="InterPro" id="IPR039340">
    <property type="entry name" value="Tfc4/TFIIIC-102/Sfc4"/>
</dbReference>
<sequence length="103" mass="12236">MEFYSFYDSKPMRKELEFIGLSATFLNHDYFKAYNYMRLMLIENVDLPQFWNIFHQLTTSSQHQRHHRFCLRLLLKHPDNHALCVVCGHNAMVSGSFKHALGT</sequence>
<dbReference type="Proteomes" id="UP001482620">
    <property type="component" value="Unassembled WGS sequence"/>
</dbReference>
<evidence type="ECO:0000313" key="2">
    <source>
        <dbReference type="Proteomes" id="UP001482620"/>
    </source>
</evidence>
<organism evidence="1 2">
    <name type="scientific">Ilyodon furcidens</name>
    <name type="common">goldbreast splitfin</name>
    <dbReference type="NCBI Taxonomy" id="33524"/>
    <lineage>
        <taxon>Eukaryota</taxon>
        <taxon>Metazoa</taxon>
        <taxon>Chordata</taxon>
        <taxon>Craniata</taxon>
        <taxon>Vertebrata</taxon>
        <taxon>Euteleostomi</taxon>
        <taxon>Actinopterygii</taxon>
        <taxon>Neopterygii</taxon>
        <taxon>Teleostei</taxon>
        <taxon>Neoteleostei</taxon>
        <taxon>Acanthomorphata</taxon>
        <taxon>Ovalentaria</taxon>
        <taxon>Atherinomorphae</taxon>
        <taxon>Cyprinodontiformes</taxon>
        <taxon>Goodeidae</taxon>
        <taxon>Ilyodon</taxon>
    </lineage>
</organism>
<dbReference type="PANTHER" id="PTHR23082">
    <property type="entry name" value="TRANSCRIPTION INITIATION FACTOR IIIC TFIIIC , POLYPEPTIDE 3-RELATED"/>
    <property type="match status" value="1"/>
</dbReference>
<keyword evidence="2" id="KW-1185">Reference proteome</keyword>
<reference evidence="1 2" key="1">
    <citation type="submission" date="2021-06" db="EMBL/GenBank/DDBJ databases">
        <authorList>
            <person name="Palmer J.M."/>
        </authorList>
    </citation>
    <scope>NUCLEOTIDE SEQUENCE [LARGE SCALE GENOMIC DNA]</scope>
    <source>
        <strain evidence="2">if_2019</strain>
        <tissue evidence="1">Muscle</tissue>
    </source>
</reference>
<protein>
    <submittedName>
        <fullName evidence="1">General transcription factor IIIC, polypeptide 3</fullName>
    </submittedName>
</protein>
<evidence type="ECO:0000313" key="1">
    <source>
        <dbReference type="EMBL" id="MEQ2230715.1"/>
    </source>
</evidence>
<dbReference type="PANTHER" id="PTHR23082:SF0">
    <property type="entry name" value="GENERAL TRANSCRIPTION FACTOR 3C POLYPEPTIDE 3"/>
    <property type="match status" value="1"/>
</dbReference>
<gene>
    <name evidence="1" type="primary">GTF3C3_2</name>
    <name evidence="1" type="ORF">ILYODFUR_032241</name>
</gene>